<protein>
    <submittedName>
        <fullName evidence="8">C40 family peptidase</fullName>
    </submittedName>
</protein>
<dbReference type="PANTHER" id="PTHR47359">
    <property type="entry name" value="PEPTIDOGLYCAN DL-ENDOPEPTIDASE CWLO"/>
    <property type="match status" value="1"/>
</dbReference>
<feature type="signal peptide" evidence="6">
    <location>
        <begin position="1"/>
        <end position="19"/>
    </location>
</feature>
<evidence type="ECO:0000313" key="8">
    <source>
        <dbReference type="EMBL" id="MDF3292425.1"/>
    </source>
</evidence>
<organism evidence="8 9">
    <name type="scientific">Streptomyces silvisoli</name>
    <dbReference type="NCBI Taxonomy" id="3034235"/>
    <lineage>
        <taxon>Bacteria</taxon>
        <taxon>Bacillati</taxon>
        <taxon>Actinomycetota</taxon>
        <taxon>Actinomycetes</taxon>
        <taxon>Kitasatosporales</taxon>
        <taxon>Streptomycetaceae</taxon>
        <taxon>Streptomyces</taxon>
    </lineage>
</organism>
<evidence type="ECO:0000259" key="7">
    <source>
        <dbReference type="PROSITE" id="PS51935"/>
    </source>
</evidence>
<accession>A0ABT5ZRH0</accession>
<evidence type="ECO:0000256" key="6">
    <source>
        <dbReference type="SAM" id="SignalP"/>
    </source>
</evidence>
<keyword evidence="3" id="KW-0378">Hydrolase</keyword>
<evidence type="ECO:0000256" key="2">
    <source>
        <dbReference type="ARBA" id="ARBA00022670"/>
    </source>
</evidence>
<dbReference type="Gene3D" id="3.90.1720.10">
    <property type="entry name" value="endopeptidase domain like (from Nostoc punctiforme)"/>
    <property type="match status" value="1"/>
</dbReference>
<evidence type="ECO:0000313" key="9">
    <source>
        <dbReference type="Proteomes" id="UP001216579"/>
    </source>
</evidence>
<evidence type="ECO:0000256" key="1">
    <source>
        <dbReference type="ARBA" id="ARBA00007074"/>
    </source>
</evidence>
<evidence type="ECO:0000256" key="4">
    <source>
        <dbReference type="ARBA" id="ARBA00022807"/>
    </source>
</evidence>
<dbReference type="InterPro" id="IPR038765">
    <property type="entry name" value="Papain-like_cys_pep_sf"/>
</dbReference>
<comment type="similarity">
    <text evidence="1">Belongs to the peptidase C40 family.</text>
</comment>
<feature type="region of interest" description="Disordered" evidence="5">
    <location>
        <begin position="199"/>
        <end position="225"/>
    </location>
</feature>
<feature type="compositionally biased region" description="Basic and acidic residues" evidence="5">
    <location>
        <begin position="201"/>
        <end position="211"/>
    </location>
</feature>
<proteinExistence type="inferred from homology"/>
<dbReference type="PANTHER" id="PTHR47359:SF3">
    <property type="entry name" value="NLP_P60 DOMAIN-CONTAINING PROTEIN-RELATED"/>
    <property type="match status" value="1"/>
</dbReference>
<reference evidence="8 9" key="1">
    <citation type="submission" date="2023-03" db="EMBL/GenBank/DDBJ databases">
        <title>Draft genome sequence of Streptomyces sp. RB6PN23 isolated from peat swamp forest in Thailand.</title>
        <authorList>
            <person name="Klaysubun C."/>
            <person name="Duangmal K."/>
        </authorList>
    </citation>
    <scope>NUCLEOTIDE SEQUENCE [LARGE SCALE GENOMIC DNA]</scope>
    <source>
        <strain evidence="8 9">RB6PN23</strain>
    </source>
</reference>
<dbReference type="EMBL" id="JARJBC010000017">
    <property type="protein sequence ID" value="MDF3292425.1"/>
    <property type="molecule type" value="Genomic_DNA"/>
</dbReference>
<keyword evidence="9" id="KW-1185">Reference proteome</keyword>
<feature type="domain" description="NlpC/P60" evidence="7">
    <location>
        <begin position="251"/>
        <end position="378"/>
    </location>
</feature>
<keyword evidence="4" id="KW-0788">Thiol protease</keyword>
<sequence length="378" mass="39817">MKGVVAAIGVFCLSPLLLAGTAAMAAAASDGAVNASCTTTGADIDTAAVAKQVTAILGGKGSAKDIQVEGLDLPDEQIPNAKTIVATGISLGVPEQGQVIALATAMQESRLRNLDYGDRDSLGLFQQRPSAGWGTPEQVRDPVYASTKFYKALLEVHGWQQMTVTQAAQAVQASGFPDAYAQWEPLARALQQAIVKTLPHGSKDTKPDKANTHATAKPTDFGCKPGVDGSSWGTIPEGAVPKGYTIPKDAPAKVRVALQWAMQQLGTLYQWGGDCTNPHGPDPMGRCDCSSLMQQAYAHAGVPLTRTTYTQVTEGKPVSLNDLKPGDLVFTRGTAATPEHVGMYMGSGLVINAPRTTKPVRIEPIKDWDVLAARRIVS</sequence>
<feature type="chain" id="PRO_5046785939" evidence="6">
    <location>
        <begin position="20"/>
        <end position="378"/>
    </location>
</feature>
<keyword evidence="2" id="KW-0645">Protease</keyword>
<evidence type="ECO:0000256" key="3">
    <source>
        <dbReference type="ARBA" id="ARBA00022801"/>
    </source>
</evidence>
<keyword evidence="6" id="KW-0732">Signal</keyword>
<comment type="caution">
    <text evidence="8">The sequence shown here is derived from an EMBL/GenBank/DDBJ whole genome shotgun (WGS) entry which is preliminary data.</text>
</comment>
<evidence type="ECO:0000256" key="5">
    <source>
        <dbReference type="SAM" id="MobiDB-lite"/>
    </source>
</evidence>
<dbReference type="PROSITE" id="PS51935">
    <property type="entry name" value="NLPC_P60"/>
    <property type="match status" value="1"/>
</dbReference>
<dbReference type="InterPro" id="IPR000064">
    <property type="entry name" value="NLP_P60_dom"/>
</dbReference>
<gene>
    <name evidence="8" type="ORF">P3G67_24965</name>
</gene>
<dbReference type="Pfam" id="PF00877">
    <property type="entry name" value="NLPC_P60"/>
    <property type="match status" value="1"/>
</dbReference>
<dbReference type="SUPFAM" id="SSF54001">
    <property type="entry name" value="Cysteine proteinases"/>
    <property type="match status" value="1"/>
</dbReference>
<name>A0ABT5ZRH0_9ACTN</name>
<dbReference type="InterPro" id="IPR051794">
    <property type="entry name" value="PG_Endopeptidase_C40"/>
</dbReference>
<dbReference type="Proteomes" id="UP001216579">
    <property type="component" value="Unassembled WGS sequence"/>
</dbReference>
<dbReference type="RefSeq" id="WP_276095487.1">
    <property type="nucleotide sequence ID" value="NZ_JARJBC010000017.1"/>
</dbReference>